<evidence type="ECO:0000313" key="3">
    <source>
        <dbReference type="Proteomes" id="UP000826271"/>
    </source>
</evidence>
<protein>
    <recommendedName>
        <fullName evidence="4">Protein SHORTAGE IN CHIASMATA 1</fullName>
    </recommendedName>
</protein>
<feature type="region of interest" description="Disordered" evidence="1">
    <location>
        <begin position="1578"/>
        <end position="1648"/>
    </location>
</feature>
<keyword evidence="3" id="KW-1185">Reference proteome</keyword>
<dbReference type="PANTHER" id="PTHR35764:SF1">
    <property type="entry name" value="PROTEIN SHORTAGE IN CHIASMATA 1"/>
    <property type="match status" value="1"/>
</dbReference>
<feature type="compositionally biased region" description="Polar residues" evidence="1">
    <location>
        <begin position="1593"/>
        <end position="1609"/>
    </location>
</feature>
<accession>A0AAV6XEH3</accession>
<dbReference type="PANTHER" id="PTHR35764">
    <property type="entry name" value="PROTEIN SHORTAGE IN CHIASMATA 1"/>
    <property type="match status" value="1"/>
</dbReference>
<reference evidence="2" key="1">
    <citation type="submission" date="2019-10" db="EMBL/GenBank/DDBJ databases">
        <authorList>
            <person name="Zhang R."/>
            <person name="Pan Y."/>
            <person name="Wang J."/>
            <person name="Ma R."/>
            <person name="Yu S."/>
        </authorList>
    </citation>
    <scope>NUCLEOTIDE SEQUENCE</scope>
    <source>
        <strain evidence="2">LA-IB0</strain>
        <tissue evidence="2">Leaf</tissue>
    </source>
</reference>
<proteinExistence type="predicted"/>
<feature type="compositionally biased region" description="Polar residues" evidence="1">
    <location>
        <begin position="1637"/>
        <end position="1648"/>
    </location>
</feature>
<name>A0AAV6XEH3_9LAMI</name>
<dbReference type="EMBL" id="WHWC01000006">
    <property type="protein sequence ID" value="KAG8381336.1"/>
    <property type="molecule type" value="Genomic_DNA"/>
</dbReference>
<organism evidence="2 3">
    <name type="scientific">Buddleja alternifolia</name>
    <dbReference type="NCBI Taxonomy" id="168488"/>
    <lineage>
        <taxon>Eukaryota</taxon>
        <taxon>Viridiplantae</taxon>
        <taxon>Streptophyta</taxon>
        <taxon>Embryophyta</taxon>
        <taxon>Tracheophyta</taxon>
        <taxon>Spermatophyta</taxon>
        <taxon>Magnoliopsida</taxon>
        <taxon>eudicotyledons</taxon>
        <taxon>Gunneridae</taxon>
        <taxon>Pentapetalae</taxon>
        <taxon>asterids</taxon>
        <taxon>lamiids</taxon>
        <taxon>Lamiales</taxon>
        <taxon>Scrophulariaceae</taxon>
        <taxon>Buddlejeae</taxon>
        <taxon>Buddleja</taxon>
    </lineage>
</organism>
<feature type="compositionally biased region" description="Basic and acidic residues" evidence="1">
    <location>
        <begin position="1583"/>
        <end position="1592"/>
    </location>
</feature>
<comment type="caution">
    <text evidence="2">The sequence shown here is derived from an EMBL/GenBank/DDBJ whole genome shotgun (WGS) entry which is preliminary data.</text>
</comment>
<evidence type="ECO:0000313" key="2">
    <source>
        <dbReference type="EMBL" id="KAG8381336.1"/>
    </source>
</evidence>
<sequence length="1648" mass="184556">MRTRFLATDYSAATAAVGGGQLECLDFVRLPLPRLPPPNYPSFSASLLHSFDEIPAVGISSEIDKLPIDDALSIFLSDVLPHFVDGSDFEERSGKEKFEDINSEKLDLQRRTEICCGEKELEKDGTTSDNTFGNGITFVKFEIPEMDISFLPSPKSVTHSQMECLQVLSEVSDTECTMDLLNSEIRLHNHLEIQESVYSVDDMSLEYSIEQKADLLEDAASVQGEVKSNNIKFPLFEVNVESLGILGKTYVEDELLSFENIGKQQLAQPDVVISKNNELLGSMEFDLVKYLLHSCVETQYLEDTNVSLQLEYISIIELSHCQQFSTFHHVEPDDDLTMGPIRFDEFMFLDFGLYHFFEVFSDAAKKIEVETCESMFGEAMNFRSFTEMIVCHELILMDDSFKSLPAPIFSDHGITSSLHTLVEELLAQLVWQSPSASDGLYLDWHFLEDDCESAKYSSCWKMLWDIDTYNIDAAMNSSDNGKLLFNFIISEGHSNKPNAENSKETLNLSSSDVAIVHTSSGKADSSSLNNRGDGKRINEDVLQKSRVEKVPIFGESMSSDLEFFLNPRNYNTAKENIPVDKSNDTNTLCQVLTSSDASAGATNAPTGVHQKWDVKLHQVQLSDNIQQLIDYLWKNFLALLENDKELIQMCNQYQASGDLTLLHLPKEKLQRRLQEINASNTYFAQNDDDIMVLAMLCAIKQMAFYLCYYGIQATYLYLDKLSASLQCIKSRLSSLYNLVRDENQKAEKELSIVHPSISVVQEILQTRLRNNSSKFLVVADQVFWWPLKRLLNLLKISHSEPQYCFIPPSQQSHCCEITDTMVDIMLNSDCCLVSHDYVSASFPISKFSFIVEYGGSNGSSRISSICPKSEGLPSLYFLKLEVEESSIAKALSHGIDMPKKIDLDSTSAKKESKSKLEELLDTIPLKETFGNGPVGAVNEDEDCSMLRVQSLPVGLESEKNLSCRAFCPDTVIIVNTRNFNEEVVISRRSTYQRILELEQEGTQVVERDICLPVDIIVSSAISLTWYDCRNIGKKASAPDEAFSCLPLCVESIAASILTSLSFAFSCCILIFEGECNFLGGIMESSDELYAAAASLGIDIQLFCSYSSEMTEEIILSCINVAAKLSRGLYPKMSDSESLAESFLTAFPSINPLSAHAVLSSDAMLGKFLELSNGGRICALKKYQVPDESISLLTAISRYGEREDSKSGMTDCSSSVSAPDSENVQFESACDRKKPKYTHNLYNDVEPPNDLFHIGSLNLLPDDQLNPPKLSLSHSSWLSESAEISDKQFGLSFEDKLLSHSQEFDADMMRPINKSSLYEFPVARGLEMSDEKEKPCMPRINIDSNPRLRSAAAAKNNFSRPGKKVPKIPQEDFVGEVIDVEDTLAFTENFSVPKPGSFSPFLLDAEKDYAARNSRISKRSLDATNLPMFTIPADIHSAPDVWMSGKGNRQNLREEIKPPHFGTIRRNDISMKCQKDLVEEDIIQKAPENSYEQAFHENNTRSFGSTPLSNALHSNQLRQGSPWTIEFLNRIREKSRLHKQSVSYDLSSPSFGSSGNISKITKRKSPSILEFYKYKGGSTPQKIVDQKRPKRSSEPLNSLKNKKASNSCPSWTPVDKRARRTLSFSSNGGGGQSKLIWSDNNSRNTQRRL</sequence>
<dbReference type="InterPro" id="IPR038824">
    <property type="entry name" value="SHOC1-like"/>
</dbReference>
<dbReference type="Proteomes" id="UP000826271">
    <property type="component" value="Unassembled WGS sequence"/>
</dbReference>
<evidence type="ECO:0000256" key="1">
    <source>
        <dbReference type="SAM" id="MobiDB-lite"/>
    </source>
</evidence>
<evidence type="ECO:0008006" key="4">
    <source>
        <dbReference type="Google" id="ProtNLM"/>
    </source>
</evidence>
<dbReference type="GO" id="GO:0000712">
    <property type="term" value="P:resolution of meiotic recombination intermediates"/>
    <property type="evidence" value="ECO:0007669"/>
    <property type="project" value="TreeGrafter"/>
</dbReference>
<gene>
    <name evidence="2" type="ORF">BUALT_Bualt06G0111800</name>
</gene>